<dbReference type="Proteomes" id="UP000243859">
    <property type="component" value="Unassembled WGS sequence"/>
</dbReference>
<reference evidence="1 2" key="1">
    <citation type="submission" date="2018-04" db="EMBL/GenBank/DDBJ databases">
        <title>Genomic Encyclopedia of Archaeal and Bacterial Type Strains, Phase II (KMG-II): from individual species to whole genera.</title>
        <authorList>
            <person name="Goeker M."/>
        </authorList>
    </citation>
    <scope>NUCLEOTIDE SEQUENCE [LARGE SCALE GENOMIC DNA]</scope>
    <source>
        <strain evidence="1 2">DSM 18064</strain>
    </source>
</reference>
<dbReference type="RefSeq" id="WP_107890846.1">
    <property type="nucleotide sequence ID" value="NZ_NHSI01000055.1"/>
</dbReference>
<dbReference type="GO" id="GO:0016301">
    <property type="term" value="F:kinase activity"/>
    <property type="evidence" value="ECO:0007669"/>
    <property type="project" value="UniProtKB-KW"/>
</dbReference>
<protein>
    <submittedName>
        <fullName evidence="1">Threonine kinase</fullName>
    </submittedName>
</protein>
<keyword evidence="1" id="KW-0808">Transferase</keyword>
<organism evidence="1 2">
    <name type="scientific">Rhodovulum imhoffii</name>
    <dbReference type="NCBI Taxonomy" id="365340"/>
    <lineage>
        <taxon>Bacteria</taxon>
        <taxon>Pseudomonadati</taxon>
        <taxon>Pseudomonadota</taxon>
        <taxon>Alphaproteobacteria</taxon>
        <taxon>Rhodobacterales</taxon>
        <taxon>Paracoccaceae</taxon>
        <taxon>Rhodovulum</taxon>
    </lineage>
</organism>
<evidence type="ECO:0000313" key="2">
    <source>
        <dbReference type="Proteomes" id="UP000243859"/>
    </source>
</evidence>
<name>A0A2T5BVI4_9RHOB</name>
<accession>A0A2T5BVI4</accession>
<dbReference type="AlphaFoldDB" id="A0A2T5BVI4"/>
<gene>
    <name evidence="1" type="ORF">C8N32_10281</name>
</gene>
<proteinExistence type="predicted"/>
<sequence>MPPRFSALVSRAVRQASVCGHFGEFLQGRLGPGGAIVLITLPCPVLRAHAVWQPGRGFGFWQGARPVLRLADLRALFARALGTAPFGRARLSCTMPPGGGAGASTAARLALLRCLRPNLQNEAGLCLSLEGATDPLMIEAPERTLWAPRAARAVASLPPLPAFDVLGGFAGPGQRTDPSDSRFADISDLVIRWKTGPDRAALADLATESARRNHALRGGADPAPVLALGRRMGALGLASAHTGAAQALLFAPGTIPPEARAAMQDAGLSHITRFRIGDPR</sequence>
<dbReference type="OrthoDB" id="7687262at2"/>
<evidence type="ECO:0000313" key="1">
    <source>
        <dbReference type="EMBL" id="PTN03560.1"/>
    </source>
</evidence>
<keyword evidence="2" id="KW-1185">Reference proteome</keyword>
<keyword evidence="1" id="KW-0418">Kinase</keyword>
<dbReference type="EMBL" id="QAAA01000002">
    <property type="protein sequence ID" value="PTN03560.1"/>
    <property type="molecule type" value="Genomic_DNA"/>
</dbReference>
<comment type="caution">
    <text evidence="1">The sequence shown here is derived from an EMBL/GenBank/DDBJ whole genome shotgun (WGS) entry which is preliminary data.</text>
</comment>